<evidence type="ECO:0000313" key="2">
    <source>
        <dbReference type="EMBL" id="KAJ8867279.1"/>
    </source>
</evidence>
<dbReference type="PROSITE" id="PS51354">
    <property type="entry name" value="GLUTAREDOXIN_2"/>
    <property type="match status" value="1"/>
</dbReference>
<dbReference type="EMBL" id="JARBHB010000015">
    <property type="protein sequence ID" value="KAJ8867279.1"/>
    <property type="molecule type" value="Genomic_DNA"/>
</dbReference>
<dbReference type="Pfam" id="PF00462">
    <property type="entry name" value="Glutaredoxin"/>
    <property type="match status" value="1"/>
</dbReference>
<organism evidence="2 3">
    <name type="scientific">Dryococelus australis</name>
    <dbReference type="NCBI Taxonomy" id="614101"/>
    <lineage>
        <taxon>Eukaryota</taxon>
        <taxon>Metazoa</taxon>
        <taxon>Ecdysozoa</taxon>
        <taxon>Arthropoda</taxon>
        <taxon>Hexapoda</taxon>
        <taxon>Insecta</taxon>
        <taxon>Pterygota</taxon>
        <taxon>Neoptera</taxon>
        <taxon>Polyneoptera</taxon>
        <taxon>Phasmatodea</taxon>
        <taxon>Verophasmatodea</taxon>
        <taxon>Anareolatae</taxon>
        <taxon>Phasmatidae</taxon>
        <taxon>Eurycanthinae</taxon>
        <taxon>Dryococelus</taxon>
    </lineage>
</organism>
<feature type="domain" description="Glutaredoxin" evidence="1">
    <location>
        <begin position="13"/>
        <end position="49"/>
    </location>
</feature>
<dbReference type="PANTHER" id="PTHR10293">
    <property type="entry name" value="GLUTAREDOXIN FAMILY MEMBER"/>
    <property type="match status" value="1"/>
</dbReference>
<dbReference type="Gene3D" id="3.40.30.10">
    <property type="entry name" value="Glutaredoxin"/>
    <property type="match status" value="1"/>
</dbReference>
<dbReference type="PANTHER" id="PTHR10293:SF73">
    <property type="entry name" value="GLUTAREDOXIN-3"/>
    <property type="match status" value="1"/>
</dbReference>
<gene>
    <name evidence="2" type="ORF">PR048_031078</name>
</gene>
<dbReference type="InterPro" id="IPR004480">
    <property type="entry name" value="Monothiol_GRX-rel"/>
</dbReference>
<evidence type="ECO:0000313" key="3">
    <source>
        <dbReference type="Proteomes" id="UP001159363"/>
    </source>
</evidence>
<dbReference type="InterPro" id="IPR002109">
    <property type="entry name" value="Glutaredoxin"/>
</dbReference>
<reference evidence="2 3" key="1">
    <citation type="submission" date="2023-02" db="EMBL/GenBank/DDBJ databases">
        <title>LHISI_Scaffold_Assembly.</title>
        <authorList>
            <person name="Stuart O.P."/>
            <person name="Cleave R."/>
            <person name="Magrath M.J.L."/>
            <person name="Mikheyev A.S."/>
        </authorList>
    </citation>
    <scope>NUCLEOTIDE SEQUENCE [LARGE SCALE GENOMIC DNA]</scope>
    <source>
        <strain evidence="2">Daus_M_001</strain>
        <tissue evidence="2">Leg muscle</tissue>
    </source>
</reference>
<dbReference type="Proteomes" id="UP001159363">
    <property type="component" value="Chromosome 14"/>
</dbReference>
<comment type="caution">
    <text evidence="2">The sequence shown here is derived from an EMBL/GenBank/DDBJ whole genome shotgun (WGS) entry which is preliminary data.</text>
</comment>
<evidence type="ECO:0000259" key="1">
    <source>
        <dbReference type="Pfam" id="PF00462"/>
    </source>
</evidence>
<proteinExistence type="predicted"/>
<accession>A0ABQ9G486</accession>
<dbReference type="SUPFAM" id="SSF52833">
    <property type="entry name" value="Thioredoxin-like"/>
    <property type="match status" value="1"/>
</dbReference>
<keyword evidence="3" id="KW-1185">Reference proteome</keyword>
<sequence>MCHLLHGYSLFSLQFGTFDILADEEVRQGLKEFSDWPTYPQVYVKGELIGGVDIVLQLKDNGELLTTLKG</sequence>
<name>A0ABQ9G486_9NEOP</name>
<dbReference type="InterPro" id="IPR036249">
    <property type="entry name" value="Thioredoxin-like_sf"/>
</dbReference>
<protein>
    <recommendedName>
        <fullName evidence="1">Glutaredoxin domain-containing protein</fullName>
    </recommendedName>
</protein>